<feature type="compositionally biased region" description="Basic and acidic residues" evidence="1">
    <location>
        <begin position="79"/>
        <end position="102"/>
    </location>
</feature>
<reference evidence="2 3" key="2">
    <citation type="submission" date="2018-11" db="EMBL/GenBank/DDBJ databases">
        <authorList>
            <consortium name="Pathogen Informatics"/>
        </authorList>
    </citation>
    <scope>NUCLEOTIDE SEQUENCE [LARGE SCALE GENOMIC DNA]</scope>
    <source>
        <strain evidence="2 3">Costa Rica</strain>
    </source>
</reference>
<protein>
    <submittedName>
        <fullName evidence="2 4">Uncharacterized protein</fullName>
    </submittedName>
</protein>
<reference evidence="4" key="1">
    <citation type="submission" date="2017-02" db="UniProtKB">
        <authorList>
            <consortium name="WormBaseParasite"/>
        </authorList>
    </citation>
    <scope>IDENTIFICATION</scope>
</reference>
<sequence length="115" mass="13413">MVHACCSSRRCVFAFVSSQIFLSEPSSRISIREDPPEVLSFVRISAPLWFNLDKLKSEAIHNLMRKYFENRDSRRWLTEEDLARHEGEDATSRRTTSMDHRLGSPALRKTKTSKR</sequence>
<keyword evidence="3" id="KW-1185">Reference proteome</keyword>
<evidence type="ECO:0000256" key="1">
    <source>
        <dbReference type="SAM" id="MobiDB-lite"/>
    </source>
</evidence>
<proteinExistence type="predicted"/>
<gene>
    <name evidence="2" type="ORF">ACOC_LOCUS9174</name>
</gene>
<dbReference type="AlphaFoldDB" id="A0A0R3PTP3"/>
<dbReference type="Proteomes" id="UP000267027">
    <property type="component" value="Unassembled WGS sequence"/>
</dbReference>
<dbReference type="EMBL" id="UYYA01004257">
    <property type="protein sequence ID" value="VDM60759.1"/>
    <property type="molecule type" value="Genomic_DNA"/>
</dbReference>
<evidence type="ECO:0000313" key="2">
    <source>
        <dbReference type="EMBL" id="VDM60759.1"/>
    </source>
</evidence>
<dbReference type="WBParaSite" id="ACOC_0000917301-mRNA-1">
    <property type="protein sequence ID" value="ACOC_0000917301-mRNA-1"/>
    <property type="gene ID" value="ACOC_0000917301"/>
</dbReference>
<dbReference type="OrthoDB" id="66620at2759"/>
<evidence type="ECO:0000313" key="4">
    <source>
        <dbReference type="WBParaSite" id="ACOC_0000917301-mRNA-1"/>
    </source>
</evidence>
<organism evidence="4">
    <name type="scientific">Angiostrongylus costaricensis</name>
    <name type="common">Nematode worm</name>
    <dbReference type="NCBI Taxonomy" id="334426"/>
    <lineage>
        <taxon>Eukaryota</taxon>
        <taxon>Metazoa</taxon>
        <taxon>Ecdysozoa</taxon>
        <taxon>Nematoda</taxon>
        <taxon>Chromadorea</taxon>
        <taxon>Rhabditida</taxon>
        <taxon>Rhabditina</taxon>
        <taxon>Rhabditomorpha</taxon>
        <taxon>Strongyloidea</taxon>
        <taxon>Metastrongylidae</taxon>
        <taxon>Angiostrongylus</taxon>
    </lineage>
</organism>
<accession>A0A0R3PTP3</accession>
<evidence type="ECO:0000313" key="3">
    <source>
        <dbReference type="Proteomes" id="UP000267027"/>
    </source>
</evidence>
<feature type="region of interest" description="Disordered" evidence="1">
    <location>
        <begin position="79"/>
        <end position="115"/>
    </location>
</feature>
<name>A0A0R3PTP3_ANGCS</name>